<reference evidence="1" key="1">
    <citation type="journal article" date="2023" name="Mol. Phylogenet. Evol.">
        <title>Genome-scale phylogeny and comparative genomics of the fungal order Sordariales.</title>
        <authorList>
            <person name="Hensen N."/>
            <person name="Bonometti L."/>
            <person name="Westerberg I."/>
            <person name="Brannstrom I.O."/>
            <person name="Guillou S."/>
            <person name="Cros-Aarteil S."/>
            <person name="Calhoun S."/>
            <person name="Haridas S."/>
            <person name="Kuo A."/>
            <person name="Mondo S."/>
            <person name="Pangilinan J."/>
            <person name="Riley R."/>
            <person name="LaButti K."/>
            <person name="Andreopoulos B."/>
            <person name="Lipzen A."/>
            <person name="Chen C."/>
            <person name="Yan M."/>
            <person name="Daum C."/>
            <person name="Ng V."/>
            <person name="Clum A."/>
            <person name="Steindorff A."/>
            <person name="Ohm R.A."/>
            <person name="Martin F."/>
            <person name="Silar P."/>
            <person name="Natvig D.O."/>
            <person name="Lalanne C."/>
            <person name="Gautier V."/>
            <person name="Ament-Velasquez S.L."/>
            <person name="Kruys A."/>
            <person name="Hutchinson M.I."/>
            <person name="Powell A.J."/>
            <person name="Barry K."/>
            <person name="Miller A.N."/>
            <person name="Grigoriev I.V."/>
            <person name="Debuchy R."/>
            <person name="Gladieux P."/>
            <person name="Hiltunen Thoren M."/>
            <person name="Johannesson H."/>
        </authorList>
    </citation>
    <scope>NUCLEOTIDE SEQUENCE</scope>
    <source>
        <strain evidence="1">CBS 955.72</strain>
    </source>
</reference>
<dbReference type="AlphaFoldDB" id="A0AAJ0MD92"/>
<gene>
    <name evidence="1" type="ORF">B0T25DRAFT_263551</name>
</gene>
<name>A0AAJ0MD92_9PEZI</name>
<evidence type="ECO:0000313" key="2">
    <source>
        <dbReference type="Proteomes" id="UP001275084"/>
    </source>
</evidence>
<organism evidence="1 2">
    <name type="scientific">Lasiosphaeria hispida</name>
    <dbReference type="NCBI Taxonomy" id="260671"/>
    <lineage>
        <taxon>Eukaryota</taxon>
        <taxon>Fungi</taxon>
        <taxon>Dikarya</taxon>
        <taxon>Ascomycota</taxon>
        <taxon>Pezizomycotina</taxon>
        <taxon>Sordariomycetes</taxon>
        <taxon>Sordariomycetidae</taxon>
        <taxon>Sordariales</taxon>
        <taxon>Lasiosphaeriaceae</taxon>
        <taxon>Lasiosphaeria</taxon>
    </lineage>
</organism>
<proteinExistence type="predicted"/>
<protein>
    <submittedName>
        <fullName evidence="1">Uncharacterized protein</fullName>
    </submittedName>
</protein>
<evidence type="ECO:0000313" key="1">
    <source>
        <dbReference type="EMBL" id="KAK3350318.1"/>
    </source>
</evidence>
<sequence length="75" mass="8361">MHFHSYEILILPLASQFLRCHGRVLAGYDLMHASEIPPMTHRFEYAQLAPAIWVPTPAECLMCGVGDLGGQHLNS</sequence>
<reference evidence="1" key="2">
    <citation type="submission" date="2023-06" db="EMBL/GenBank/DDBJ databases">
        <authorList>
            <consortium name="Lawrence Berkeley National Laboratory"/>
            <person name="Haridas S."/>
            <person name="Hensen N."/>
            <person name="Bonometti L."/>
            <person name="Westerberg I."/>
            <person name="Brannstrom I.O."/>
            <person name="Guillou S."/>
            <person name="Cros-Aarteil S."/>
            <person name="Calhoun S."/>
            <person name="Kuo A."/>
            <person name="Mondo S."/>
            <person name="Pangilinan J."/>
            <person name="Riley R."/>
            <person name="Labutti K."/>
            <person name="Andreopoulos B."/>
            <person name="Lipzen A."/>
            <person name="Chen C."/>
            <person name="Yanf M."/>
            <person name="Daum C."/>
            <person name="Ng V."/>
            <person name="Clum A."/>
            <person name="Steindorff A."/>
            <person name="Ohm R."/>
            <person name="Martin F."/>
            <person name="Silar P."/>
            <person name="Natvig D."/>
            <person name="Lalanne C."/>
            <person name="Gautier V."/>
            <person name="Ament-Velasquez S.L."/>
            <person name="Kruys A."/>
            <person name="Hutchinson M.I."/>
            <person name="Powell A.J."/>
            <person name="Barry K."/>
            <person name="Miller A.N."/>
            <person name="Grigoriev I.V."/>
            <person name="Debuchy R."/>
            <person name="Gladieux P."/>
            <person name="Thoren M.H."/>
            <person name="Johannesson H."/>
        </authorList>
    </citation>
    <scope>NUCLEOTIDE SEQUENCE</scope>
    <source>
        <strain evidence="1">CBS 955.72</strain>
    </source>
</reference>
<dbReference type="EMBL" id="JAUIQD010000005">
    <property type="protein sequence ID" value="KAK3350318.1"/>
    <property type="molecule type" value="Genomic_DNA"/>
</dbReference>
<comment type="caution">
    <text evidence="1">The sequence shown here is derived from an EMBL/GenBank/DDBJ whole genome shotgun (WGS) entry which is preliminary data.</text>
</comment>
<dbReference type="Proteomes" id="UP001275084">
    <property type="component" value="Unassembled WGS sequence"/>
</dbReference>
<keyword evidence="2" id="KW-1185">Reference proteome</keyword>
<accession>A0AAJ0MD92</accession>